<dbReference type="InterPro" id="IPR025241">
    <property type="entry name" value="DUF4190"/>
</dbReference>
<feature type="transmembrane region" description="Helical" evidence="1">
    <location>
        <begin position="62"/>
        <end position="95"/>
    </location>
</feature>
<keyword evidence="1" id="KW-1133">Transmembrane helix</keyword>
<evidence type="ECO:0000259" key="2">
    <source>
        <dbReference type="Pfam" id="PF13828"/>
    </source>
</evidence>
<accession>A0ABX6YIU3</accession>
<gene>
    <name evidence="3" type="ORF">HCR76_01060</name>
</gene>
<keyword evidence="1" id="KW-0812">Transmembrane</keyword>
<name>A0ABX6YIU3_9MICO</name>
<feature type="transmembrane region" description="Helical" evidence="1">
    <location>
        <begin position="25"/>
        <end position="50"/>
    </location>
</feature>
<evidence type="ECO:0000256" key="1">
    <source>
        <dbReference type="SAM" id="Phobius"/>
    </source>
</evidence>
<keyword evidence="4" id="KW-1185">Reference proteome</keyword>
<feature type="domain" description="DUF4190" evidence="2">
    <location>
        <begin position="25"/>
        <end position="80"/>
    </location>
</feature>
<dbReference type="EMBL" id="CP061169">
    <property type="protein sequence ID" value="QPZ38729.1"/>
    <property type="molecule type" value="Genomic_DNA"/>
</dbReference>
<organism evidence="3 4">
    <name type="scientific">Paramicrobacterium chengjingii</name>
    <dbReference type="NCBI Taxonomy" id="2769067"/>
    <lineage>
        <taxon>Bacteria</taxon>
        <taxon>Bacillati</taxon>
        <taxon>Actinomycetota</taxon>
        <taxon>Actinomycetes</taxon>
        <taxon>Micrococcales</taxon>
        <taxon>Microbacteriaceae</taxon>
        <taxon>Paramicrobacterium</taxon>
    </lineage>
</organism>
<sequence>MSQTPPPPAPNPYQGAPAPQDKWNVLSIVSFVGSLIGFSIIAAVLGFVSLSQIKKTGEKGRGLALAAVIIGLIAVVIQIIAIIIAITAIGAASTIEYSTY</sequence>
<dbReference type="Proteomes" id="UP000662814">
    <property type="component" value="Chromosome"/>
</dbReference>
<reference evidence="3 4" key="1">
    <citation type="submission" date="2020-12" db="EMBL/GenBank/DDBJ databases">
        <title>Microbacterium sp. HY060.</title>
        <authorList>
            <person name="Zhou J."/>
        </authorList>
    </citation>
    <scope>NUCLEOTIDE SEQUENCE [LARGE SCALE GENOMIC DNA]</scope>
    <source>
        <strain evidence="3 4">HY60</strain>
    </source>
</reference>
<dbReference type="RefSeq" id="WP_166985700.1">
    <property type="nucleotide sequence ID" value="NZ_CP061169.1"/>
</dbReference>
<protein>
    <submittedName>
        <fullName evidence="3">DUF4190 domain-containing protein</fullName>
    </submittedName>
</protein>
<proteinExistence type="predicted"/>
<keyword evidence="1" id="KW-0472">Membrane</keyword>
<dbReference type="Pfam" id="PF13828">
    <property type="entry name" value="DUF4190"/>
    <property type="match status" value="1"/>
</dbReference>
<evidence type="ECO:0000313" key="3">
    <source>
        <dbReference type="EMBL" id="QPZ38729.1"/>
    </source>
</evidence>
<evidence type="ECO:0000313" key="4">
    <source>
        <dbReference type="Proteomes" id="UP000662814"/>
    </source>
</evidence>